<protein>
    <submittedName>
        <fullName evidence="1">Uncharacterized protein</fullName>
    </submittedName>
</protein>
<dbReference type="EMBL" id="CP017557">
    <property type="protein sequence ID" value="AOW05139.1"/>
    <property type="molecule type" value="Genomic_DNA"/>
</dbReference>
<evidence type="ECO:0000313" key="1">
    <source>
        <dbReference type="EMBL" id="AOW05139.1"/>
    </source>
</evidence>
<name>A0A1D8NHP0_YARLL</name>
<sequence>MLHRSYHGAYSPENISYLFQISQSMRCSQTMPSRLYYRQSIYEHRYRYSYILVQIQAQSPTVISSLEQTYITLTPGTMDKKGTILLSNNSNNNNNHFPLPSEAFLATFKLLVCVSVGTFSGLIPFFFKRLVLTPFSHSVYMKITETKSLNCHHFENLKIHL</sequence>
<dbReference type="GeneID" id="94583550"/>
<dbReference type="RefSeq" id="XP_068139041.1">
    <property type="nucleotide sequence ID" value="XM_068282940.1"/>
</dbReference>
<gene>
    <name evidence="1" type="ORF">YALI1_E10662g</name>
</gene>
<reference evidence="1 2" key="1">
    <citation type="journal article" date="2016" name="PLoS ONE">
        <title>Sequence Assembly of Yarrowia lipolytica Strain W29/CLIB89 Shows Transposable Element Diversity.</title>
        <authorList>
            <person name="Magnan C."/>
            <person name="Yu J."/>
            <person name="Chang I."/>
            <person name="Jahn E."/>
            <person name="Kanomata Y."/>
            <person name="Wu J."/>
            <person name="Zeller M."/>
            <person name="Oakes M."/>
            <person name="Baldi P."/>
            <person name="Sandmeyer S."/>
        </authorList>
    </citation>
    <scope>NUCLEOTIDE SEQUENCE [LARGE SCALE GENOMIC DNA]</scope>
    <source>
        <strain evidence="2">CLIB89(W29)</strain>
    </source>
</reference>
<accession>A0A1D8NHP0</accession>
<organism evidence="1 2">
    <name type="scientific">Yarrowia lipolytica</name>
    <name type="common">Candida lipolytica</name>
    <dbReference type="NCBI Taxonomy" id="4952"/>
    <lineage>
        <taxon>Eukaryota</taxon>
        <taxon>Fungi</taxon>
        <taxon>Dikarya</taxon>
        <taxon>Ascomycota</taxon>
        <taxon>Saccharomycotina</taxon>
        <taxon>Dipodascomycetes</taxon>
        <taxon>Dipodascales</taxon>
        <taxon>Dipodascales incertae sedis</taxon>
        <taxon>Yarrowia</taxon>
    </lineage>
</organism>
<dbReference type="AlphaFoldDB" id="A0A1D8NHP0"/>
<dbReference type="VEuPathDB" id="FungiDB:YALI1_E10662g"/>
<evidence type="ECO:0000313" key="2">
    <source>
        <dbReference type="Proteomes" id="UP000182444"/>
    </source>
</evidence>
<proteinExistence type="predicted"/>
<dbReference type="Proteomes" id="UP000182444">
    <property type="component" value="Chromosome 1E"/>
</dbReference>